<accession>A0AAN8X0A9</accession>
<gene>
    <name evidence="2" type="ORF">SK128_015975</name>
</gene>
<comment type="caution">
    <text evidence="2">The sequence shown here is derived from an EMBL/GenBank/DDBJ whole genome shotgun (WGS) entry which is preliminary data.</text>
</comment>
<evidence type="ECO:0000256" key="1">
    <source>
        <dbReference type="SAM" id="MobiDB-lite"/>
    </source>
</evidence>
<keyword evidence="3" id="KW-1185">Reference proteome</keyword>
<dbReference type="AlphaFoldDB" id="A0AAN8X0A9"/>
<organism evidence="2 3">
    <name type="scientific">Halocaridina rubra</name>
    <name type="common">Hawaiian red shrimp</name>
    <dbReference type="NCBI Taxonomy" id="373956"/>
    <lineage>
        <taxon>Eukaryota</taxon>
        <taxon>Metazoa</taxon>
        <taxon>Ecdysozoa</taxon>
        <taxon>Arthropoda</taxon>
        <taxon>Crustacea</taxon>
        <taxon>Multicrustacea</taxon>
        <taxon>Malacostraca</taxon>
        <taxon>Eumalacostraca</taxon>
        <taxon>Eucarida</taxon>
        <taxon>Decapoda</taxon>
        <taxon>Pleocyemata</taxon>
        <taxon>Caridea</taxon>
        <taxon>Atyoidea</taxon>
        <taxon>Atyidae</taxon>
        <taxon>Halocaridina</taxon>
    </lineage>
</organism>
<protein>
    <submittedName>
        <fullName evidence="2">Uncharacterized protein</fullName>
    </submittedName>
</protein>
<name>A0AAN8X0A9_HALRR</name>
<evidence type="ECO:0000313" key="2">
    <source>
        <dbReference type="EMBL" id="KAK7070529.1"/>
    </source>
</evidence>
<feature type="compositionally biased region" description="Polar residues" evidence="1">
    <location>
        <begin position="66"/>
        <end position="81"/>
    </location>
</feature>
<dbReference type="Proteomes" id="UP001381693">
    <property type="component" value="Unassembled WGS sequence"/>
</dbReference>
<dbReference type="EMBL" id="JAXCGZ010015325">
    <property type="protein sequence ID" value="KAK7070529.1"/>
    <property type="molecule type" value="Genomic_DNA"/>
</dbReference>
<sequence length="233" mass="26092">MAKEQIKAENNSQIALSLSRNDSLHIHEISRPIPVQRFSIKRSHNSDQVSKVHSRNVCNESDRANLNISNSRSFPPSTLEATESENDGETPEWNHSVSVSPVSNDFKCTRNICHTNSNRSSKNVLHQSVPSLTKSSKTSFNLSKSSLRSLLFSSLFSSSSFFHHSLFQTFLIVFFSSELSVPPPLRERPPKALAKSNDVHSCAWTRGRRFGLTVFMLVLHLLVQTTPTCAQVV</sequence>
<feature type="non-terminal residue" evidence="2">
    <location>
        <position position="233"/>
    </location>
</feature>
<feature type="region of interest" description="Disordered" evidence="1">
    <location>
        <begin position="66"/>
        <end position="98"/>
    </location>
</feature>
<evidence type="ECO:0000313" key="3">
    <source>
        <dbReference type="Proteomes" id="UP001381693"/>
    </source>
</evidence>
<reference evidence="2 3" key="1">
    <citation type="submission" date="2023-11" db="EMBL/GenBank/DDBJ databases">
        <title>Halocaridina rubra genome assembly.</title>
        <authorList>
            <person name="Smith C."/>
        </authorList>
    </citation>
    <scope>NUCLEOTIDE SEQUENCE [LARGE SCALE GENOMIC DNA]</scope>
    <source>
        <strain evidence="2">EP-1</strain>
        <tissue evidence="2">Whole</tissue>
    </source>
</reference>
<proteinExistence type="predicted"/>